<feature type="region of interest" description="Disordered" evidence="1">
    <location>
        <begin position="52"/>
        <end position="154"/>
    </location>
</feature>
<feature type="compositionally biased region" description="Basic and acidic residues" evidence="1">
    <location>
        <begin position="101"/>
        <end position="119"/>
    </location>
</feature>
<sequence>MPASPPPKSISPVAKSQSSVSSIFGRSSTLFGTSTPSVFGCRTTAQLFGIQRTHSSTTMTETGRSHEPVNQKELVQSQKKRPRPQAQGQNRETPGCYVEKQGLRDPDGRDTQDDEHELRFIGAAQRLKYRHKPDVPSRGGRKKRGTGRRGRGRR</sequence>
<feature type="region of interest" description="Disordered" evidence="1">
    <location>
        <begin position="1"/>
        <end position="37"/>
    </location>
</feature>
<accession>A0A6A5ZF75</accession>
<dbReference type="Proteomes" id="UP000799770">
    <property type="component" value="Unassembled WGS sequence"/>
</dbReference>
<feature type="compositionally biased region" description="Polar residues" evidence="1">
    <location>
        <begin position="52"/>
        <end position="62"/>
    </location>
</feature>
<dbReference type="EMBL" id="ML977319">
    <property type="protein sequence ID" value="KAF2117377.1"/>
    <property type="molecule type" value="Genomic_DNA"/>
</dbReference>
<gene>
    <name evidence="2" type="ORF">BDV96DRAFT_571977</name>
</gene>
<feature type="compositionally biased region" description="Low complexity" evidence="1">
    <location>
        <begin position="10"/>
        <end position="23"/>
    </location>
</feature>
<feature type="compositionally biased region" description="Basic residues" evidence="1">
    <location>
        <begin position="139"/>
        <end position="154"/>
    </location>
</feature>
<evidence type="ECO:0000256" key="1">
    <source>
        <dbReference type="SAM" id="MobiDB-lite"/>
    </source>
</evidence>
<proteinExistence type="predicted"/>
<dbReference type="AlphaFoldDB" id="A0A6A5ZF75"/>
<protein>
    <submittedName>
        <fullName evidence="2">Uncharacterized protein</fullName>
    </submittedName>
</protein>
<evidence type="ECO:0000313" key="3">
    <source>
        <dbReference type="Proteomes" id="UP000799770"/>
    </source>
</evidence>
<name>A0A6A5ZF75_9PLEO</name>
<reference evidence="2" key="1">
    <citation type="journal article" date="2020" name="Stud. Mycol.">
        <title>101 Dothideomycetes genomes: a test case for predicting lifestyles and emergence of pathogens.</title>
        <authorList>
            <person name="Haridas S."/>
            <person name="Albert R."/>
            <person name="Binder M."/>
            <person name="Bloem J."/>
            <person name="Labutti K."/>
            <person name="Salamov A."/>
            <person name="Andreopoulos B."/>
            <person name="Baker S."/>
            <person name="Barry K."/>
            <person name="Bills G."/>
            <person name="Bluhm B."/>
            <person name="Cannon C."/>
            <person name="Castanera R."/>
            <person name="Culley D."/>
            <person name="Daum C."/>
            <person name="Ezra D."/>
            <person name="Gonzalez J."/>
            <person name="Henrissat B."/>
            <person name="Kuo A."/>
            <person name="Liang C."/>
            <person name="Lipzen A."/>
            <person name="Lutzoni F."/>
            <person name="Magnuson J."/>
            <person name="Mondo S."/>
            <person name="Nolan M."/>
            <person name="Ohm R."/>
            <person name="Pangilinan J."/>
            <person name="Park H.-J."/>
            <person name="Ramirez L."/>
            <person name="Alfaro M."/>
            <person name="Sun H."/>
            <person name="Tritt A."/>
            <person name="Yoshinaga Y."/>
            <person name="Zwiers L.-H."/>
            <person name="Turgeon B."/>
            <person name="Goodwin S."/>
            <person name="Spatafora J."/>
            <person name="Crous P."/>
            <person name="Grigoriev I."/>
        </authorList>
    </citation>
    <scope>NUCLEOTIDE SEQUENCE</scope>
    <source>
        <strain evidence="2">CBS 627.86</strain>
    </source>
</reference>
<organism evidence="2 3">
    <name type="scientific">Lophiotrema nucula</name>
    <dbReference type="NCBI Taxonomy" id="690887"/>
    <lineage>
        <taxon>Eukaryota</taxon>
        <taxon>Fungi</taxon>
        <taxon>Dikarya</taxon>
        <taxon>Ascomycota</taxon>
        <taxon>Pezizomycotina</taxon>
        <taxon>Dothideomycetes</taxon>
        <taxon>Pleosporomycetidae</taxon>
        <taxon>Pleosporales</taxon>
        <taxon>Lophiotremataceae</taxon>
        <taxon>Lophiotrema</taxon>
    </lineage>
</organism>
<keyword evidence="3" id="KW-1185">Reference proteome</keyword>
<feature type="compositionally biased region" description="Polar residues" evidence="1">
    <location>
        <begin position="24"/>
        <end position="37"/>
    </location>
</feature>
<evidence type="ECO:0000313" key="2">
    <source>
        <dbReference type="EMBL" id="KAF2117377.1"/>
    </source>
</evidence>